<dbReference type="GeneID" id="19469474"/>
<evidence type="ECO:0000256" key="2">
    <source>
        <dbReference type="ARBA" id="ARBA00048655"/>
    </source>
</evidence>
<dbReference type="PANTHER" id="PTHR12149:SF8">
    <property type="entry name" value="PROTEIN-RIBULOSAMINE 3-KINASE"/>
    <property type="match status" value="1"/>
</dbReference>
<name>S3E8X6_GLAL2</name>
<dbReference type="OrthoDB" id="5772781at2759"/>
<accession>S3E8X6</accession>
<organism evidence="3 4">
    <name type="scientific">Glarea lozoyensis (strain ATCC 20868 / MF5171)</name>
    <dbReference type="NCBI Taxonomy" id="1116229"/>
    <lineage>
        <taxon>Eukaryota</taxon>
        <taxon>Fungi</taxon>
        <taxon>Dikarya</taxon>
        <taxon>Ascomycota</taxon>
        <taxon>Pezizomycotina</taxon>
        <taxon>Leotiomycetes</taxon>
        <taxon>Helotiales</taxon>
        <taxon>Helotiaceae</taxon>
        <taxon>Glarea</taxon>
    </lineage>
</organism>
<dbReference type="InterPro" id="IPR016477">
    <property type="entry name" value="Fructo-/Ketosamine-3-kinase"/>
</dbReference>
<evidence type="ECO:0000313" key="3">
    <source>
        <dbReference type="EMBL" id="EPE34733.1"/>
    </source>
</evidence>
<dbReference type="Proteomes" id="UP000016922">
    <property type="component" value="Unassembled WGS sequence"/>
</dbReference>
<dbReference type="eggNOG" id="KOG3021">
    <property type="taxonomic scope" value="Eukaryota"/>
</dbReference>
<proteinExistence type="predicted"/>
<dbReference type="EC" id="2.7.1.172" evidence="1"/>
<protein>
    <recommendedName>
        <fullName evidence="1">protein-ribulosamine 3-kinase</fullName>
        <ecNumber evidence="1">2.7.1.172</ecNumber>
    </recommendedName>
</protein>
<dbReference type="GO" id="GO:0102193">
    <property type="term" value="F:protein-ribulosamine 3-kinase activity"/>
    <property type="evidence" value="ECO:0007669"/>
    <property type="project" value="UniProtKB-EC"/>
</dbReference>
<dbReference type="KEGG" id="glz:GLAREA_10427"/>
<dbReference type="InterPro" id="IPR011009">
    <property type="entry name" value="Kinase-like_dom_sf"/>
</dbReference>
<dbReference type="EMBL" id="KE145356">
    <property type="protein sequence ID" value="EPE34733.1"/>
    <property type="molecule type" value="Genomic_DNA"/>
</dbReference>
<dbReference type="RefSeq" id="XP_008078668.1">
    <property type="nucleotide sequence ID" value="XM_008080477.1"/>
</dbReference>
<dbReference type="Gene3D" id="3.90.1200.10">
    <property type="match status" value="1"/>
</dbReference>
<dbReference type="SUPFAM" id="SSF56112">
    <property type="entry name" value="Protein kinase-like (PK-like)"/>
    <property type="match status" value="1"/>
</dbReference>
<dbReference type="OMA" id="AECHHAS"/>
<sequence length="348" mass="40213">MADIEFGTEFPELNLLTIEETIVDGQFIQHVMVDENVIATRKHGSSMWTQTAQIFTSLPDGSPKSYFLKISAGILGFGMAEGEYESIAAIHKVKPEFCPKPHGWGTFKSNPYLHFLFTDFVEMKENVPEKDTFTTKLAECHHASMGLSPMDNTWTDTWEECYKNNIVRMLQLEAEARGSSEELNELTKPLLQKVIPRLLRPLETSLNYLKPCFLHGDLWHRNTATELSTGKPITFDASAFWGHNEYEVRTMRTAGGQFDRSYLNSYYQKCPLRSRLRTPKIASLFMPCKKSYIVSKQSLLMELEIRRSRIHDPALYSMNDRYRTLLIEQMRLLVERFPNGYEEPKTKI</sequence>
<evidence type="ECO:0000313" key="4">
    <source>
        <dbReference type="Proteomes" id="UP000016922"/>
    </source>
</evidence>
<dbReference type="HOGENOM" id="CLU_036517_1_2_1"/>
<comment type="catalytic activity">
    <reaction evidence="2">
        <text>N(6)-D-ribulosyl-L-lysyl-[protein] + ATP = N(6)-(3-O-phospho-D-ribulosyl)-L-lysyl-[protein] + ADP + H(+)</text>
        <dbReference type="Rhea" id="RHEA:48432"/>
        <dbReference type="Rhea" id="RHEA-COMP:12103"/>
        <dbReference type="Rhea" id="RHEA-COMP:12104"/>
        <dbReference type="ChEBI" id="CHEBI:15378"/>
        <dbReference type="ChEBI" id="CHEBI:30616"/>
        <dbReference type="ChEBI" id="CHEBI:90418"/>
        <dbReference type="ChEBI" id="CHEBI:90420"/>
        <dbReference type="ChEBI" id="CHEBI:456216"/>
        <dbReference type="EC" id="2.7.1.172"/>
    </reaction>
    <physiologicalReaction direction="left-to-right" evidence="2">
        <dbReference type="Rhea" id="RHEA:48433"/>
    </physiologicalReaction>
</comment>
<keyword evidence="4" id="KW-1185">Reference proteome</keyword>
<dbReference type="Pfam" id="PF03881">
    <property type="entry name" value="Fructosamin_kin"/>
    <property type="match status" value="1"/>
</dbReference>
<dbReference type="AlphaFoldDB" id="S3E8X6"/>
<evidence type="ECO:0000256" key="1">
    <source>
        <dbReference type="ARBA" id="ARBA00011961"/>
    </source>
</evidence>
<gene>
    <name evidence="3" type="ORF">GLAREA_10427</name>
</gene>
<dbReference type="PANTHER" id="PTHR12149">
    <property type="entry name" value="FRUCTOSAMINE 3 KINASE-RELATED PROTEIN"/>
    <property type="match status" value="1"/>
</dbReference>
<reference evidence="3 4" key="1">
    <citation type="journal article" date="2013" name="BMC Genomics">
        <title>Genomics-driven discovery of the pneumocandin biosynthetic gene cluster in the fungus Glarea lozoyensis.</title>
        <authorList>
            <person name="Chen L."/>
            <person name="Yue Q."/>
            <person name="Zhang X."/>
            <person name="Xiang M."/>
            <person name="Wang C."/>
            <person name="Li S."/>
            <person name="Che Y."/>
            <person name="Ortiz-Lopez F.J."/>
            <person name="Bills G.F."/>
            <person name="Liu X."/>
            <person name="An Z."/>
        </authorList>
    </citation>
    <scope>NUCLEOTIDE SEQUENCE [LARGE SCALE GENOMIC DNA]</scope>
    <source>
        <strain evidence="4">ATCC 20868 / MF5171</strain>
    </source>
</reference>